<comment type="caution">
    <text evidence="1">The sequence shown here is derived from an EMBL/GenBank/DDBJ whole genome shotgun (WGS) entry which is preliminary data.</text>
</comment>
<evidence type="ECO:0000313" key="2">
    <source>
        <dbReference type="Proteomes" id="UP000231553"/>
    </source>
</evidence>
<proteinExistence type="predicted"/>
<accession>A0A2M8IWX7</accession>
<keyword evidence="2" id="KW-1185">Reference proteome</keyword>
<evidence type="ECO:0000313" key="1">
    <source>
        <dbReference type="EMBL" id="PJE35043.1"/>
    </source>
</evidence>
<sequence length="463" mass="50921">MSQAIKDVKKTKSGLSVIDHRAALDRLIALIDPLTKEANSQYRRHPLDKRKAHKNLSDLCALAMAEKSRAKLTQSPTTVFKKPFGLHLKDKINHEGPIDQIGRMDIELKLMSGFVDELRDKNAEALLNRMSNRVFDDYVKRSVALVDGFVKHRDGALTKKDRKTLAQLLDQIAKELSEELTKVPAQVLRKIGIDEKMARAYKIDKGVSITTGVVGTGIAAAGIAVPGTTPLAIAGTVRSAVALVKDITSLFMSLERKIQIFDAYLVALKKMFERAEKDGKKMKGGKAVGEFTLESLNTVLGIDVVPTVKKANADLKEIEGHLAMMSVKIQGLQKAVAKVIDKNDKLIANLRKEKNFQNWRALFKELPGAEKKLQSVVEDAFKLAERVATAEDDVIRIRSEMKRLQQPGTKVKRFGVAVDLMVSATTSVGGVYDAVAVGKALESVLVAIAATYYETGMKLKDYA</sequence>
<organism evidence="1 2">
    <name type="scientific">Pseudooceanicola lipolyticus</name>
    <dbReference type="NCBI Taxonomy" id="2029104"/>
    <lineage>
        <taxon>Bacteria</taxon>
        <taxon>Pseudomonadati</taxon>
        <taxon>Pseudomonadota</taxon>
        <taxon>Alphaproteobacteria</taxon>
        <taxon>Rhodobacterales</taxon>
        <taxon>Paracoccaceae</taxon>
        <taxon>Pseudooceanicola</taxon>
    </lineage>
</organism>
<dbReference type="EMBL" id="PGTB01000118">
    <property type="protein sequence ID" value="PJE35043.1"/>
    <property type="molecule type" value="Genomic_DNA"/>
</dbReference>
<protein>
    <submittedName>
        <fullName evidence="1">Uncharacterized protein</fullName>
    </submittedName>
</protein>
<dbReference type="AlphaFoldDB" id="A0A2M8IWX7"/>
<gene>
    <name evidence="1" type="ORF">CVM52_19215</name>
</gene>
<reference evidence="1 2" key="1">
    <citation type="journal article" date="2018" name="Int. J. Syst. Evol. Microbiol.">
        <title>Pseudooceanicola lipolyticus sp. nov., a marine alphaproteobacterium, reclassification of Oceanicola flagellatus as Pseudooceanicola flagellatus comb. nov. and emended description of the genus Pseudooceanicola.</title>
        <authorList>
            <person name="Huang M.-M."/>
            <person name="Guo L.-L."/>
            <person name="Wu Y.-H."/>
            <person name="Lai Q.-L."/>
            <person name="Shao Z.-Z."/>
            <person name="Wang C.-S."/>
            <person name="Wu M."/>
            <person name="Xu X.-W."/>
        </authorList>
    </citation>
    <scope>NUCLEOTIDE SEQUENCE [LARGE SCALE GENOMIC DNA]</scope>
    <source>
        <strain evidence="1 2">157</strain>
    </source>
</reference>
<dbReference type="Proteomes" id="UP000231553">
    <property type="component" value="Unassembled WGS sequence"/>
</dbReference>
<name>A0A2M8IWX7_9RHOB</name>